<name>A0A6H2NSX3_WOLPI</name>
<sequence length="406" mass="47213">MIYFIIFALSFLFGIWVKVSGEVIKLELGNYTISIDLYFIIFTCVVLLFLLITLVRFFSSILSTFANIRNRRRDREELLLFEAFFSIDLDNIENAQKVVKSLNEKSNRLSLIKLFNSGKTGNYSFFSNGLTNIANKNRNLALLLANKLIVHLKQERVVFQKFIEYCSSSINDKMLSIPFQIEHCILKEDWINAIFRLKEAVKFNIFLPFDHKEMFAVFYCALAKQYESKGDFKGAIKSLFRAQSYYATFRSINYLKVELYIKLGKIRKASAVLEAEYAVNPTPQSAKMYINLNSKGAERLYNLRPDYYFSYCLLALSSVSSGKYDLASQYLDTAMKKANYMSIYFIVIQLKITLQEHDKVVYWLNKMGSEALPDPGWKCKNCNRELKQWDHKCSNCNSFNCVCYIL</sequence>
<dbReference type="AlphaFoldDB" id="A0A6H2NSX3"/>
<proteinExistence type="predicted"/>
<protein>
    <submittedName>
        <fullName evidence="2">Heme biosynthesis protein HemY</fullName>
    </submittedName>
</protein>
<evidence type="ECO:0000313" key="2">
    <source>
        <dbReference type="EMBL" id="TVS83584.1"/>
    </source>
</evidence>
<dbReference type="SUPFAM" id="SSF48452">
    <property type="entry name" value="TPR-like"/>
    <property type="match status" value="1"/>
</dbReference>
<dbReference type="OrthoDB" id="9798343at2"/>
<dbReference type="SMART" id="SM00028">
    <property type="entry name" value="TPR"/>
    <property type="match status" value="2"/>
</dbReference>
<comment type="caution">
    <text evidence="2">The sequence shown here is derived from an EMBL/GenBank/DDBJ whole genome shotgun (WGS) entry which is preliminary data.</text>
</comment>
<keyword evidence="1" id="KW-1133">Transmembrane helix</keyword>
<keyword evidence="1" id="KW-0812">Transmembrane</keyword>
<keyword evidence="1" id="KW-0472">Membrane</keyword>
<gene>
    <name evidence="2" type="ORF">COM43_005250</name>
</gene>
<organism evidence="2">
    <name type="scientific">Wolbachia pipientis</name>
    <dbReference type="NCBI Taxonomy" id="955"/>
    <lineage>
        <taxon>Bacteria</taxon>
        <taxon>Pseudomonadati</taxon>
        <taxon>Pseudomonadota</taxon>
        <taxon>Alphaproteobacteria</taxon>
        <taxon>Rickettsiales</taxon>
        <taxon>Anaplasmataceae</taxon>
        <taxon>Wolbachieae</taxon>
        <taxon>Wolbachia</taxon>
    </lineage>
</organism>
<dbReference type="Proteomes" id="UP000217566">
    <property type="component" value="Unassembled WGS sequence"/>
</dbReference>
<dbReference type="InterPro" id="IPR019734">
    <property type="entry name" value="TPR_rpt"/>
</dbReference>
<accession>A0A6H2NSX3</accession>
<dbReference type="Gene3D" id="1.25.40.10">
    <property type="entry name" value="Tetratricopeptide repeat domain"/>
    <property type="match status" value="1"/>
</dbReference>
<dbReference type="InterPro" id="IPR011990">
    <property type="entry name" value="TPR-like_helical_dom_sf"/>
</dbReference>
<evidence type="ECO:0000256" key="1">
    <source>
        <dbReference type="SAM" id="Phobius"/>
    </source>
</evidence>
<dbReference type="EMBL" id="NWVK02000303">
    <property type="protein sequence ID" value="TVS83584.1"/>
    <property type="molecule type" value="Genomic_DNA"/>
</dbReference>
<reference evidence="2" key="1">
    <citation type="submission" date="2019-07" db="EMBL/GenBank/DDBJ databases">
        <title>Genome assemblies of Wolbachia strains wAlbA and wAlbB in wild caught Aedes albopictus specimens.</title>
        <authorList>
            <person name="Kulkarni A."/>
            <person name="Yu W."/>
            <person name="Xue R.-D."/>
            <person name="Ma Y."/>
            <person name="Xu J."/>
        </authorList>
    </citation>
    <scope>NUCLEOTIDE SEQUENCE</scope>
    <source>
        <strain evidence="2">FL2016</strain>
    </source>
</reference>
<feature type="transmembrane region" description="Helical" evidence="1">
    <location>
        <begin position="37"/>
        <end position="65"/>
    </location>
</feature>